<evidence type="ECO:0000256" key="1">
    <source>
        <dbReference type="SAM" id="MobiDB-lite"/>
    </source>
</evidence>
<proteinExistence type="predicted"/>
<feature type="region of interest" description="Disordered" evidence="1">
    <location>
        <begin position="139"/>
        <end position="158"/>
    </location>
</feature>
<dbReference type="AlphaFoldDB" id="A0A2T2NRF1"/>
<accession>A0A2T2NRF1</accession>
<evidence type="ECO:0000313" key="2">
    <source>
        <dbReference type="EMBL" id="PSN68012.1"/>
    </source>
</evidence>
<dbReference type="EMBL" id="KZ678134">
    <property type="protein sequence ID" value="PSN68012.1"/>
    <property type="molecule type" value="Genomic_DNA"/>
</dbReference>
<keyword evidence="3" id="KW-1185">Reference proteome</keyword>
<organism evidence="2 3">
    <name type="scientific">Corynespora cassiicola Philippines</name>
    <dbReference type="NCBI Taxonomy" id="1448308"/>
    <lineage>
        <taxon>Eukaryota</taxon>
        <taxon>Fungi</taxon>
        <taxon>Dikarya</taxon>
        <taxon>Ascomycota</taxon>
        <taxon>Pezizomycotina</taxon>
        <taxon>Dothideomycetes</taxon>
        <taxon>Pleosporomycetidae</taxon>
        <taxon>Pleosporales</taxon>
        <taxon>Corynesporascaceae</taxon>
        <taxon>Corynespora</taxon>
    </lineage>
</organism>
<sequence>MDGEEKTKNKATREAQRLRRSRKPGGQWVAARSRVQGAGGGVVFARHRLFPARRLIEKVKKRRGSERRAGGSKSMQRLQRRASRSAERSRPAMSGRGGSCEKRSRVRARLRAARVQRLSNGRRRCGRYDSLLANFAAARPGPSPCPICPNLPSSAPGP</sequence>
<dbReference type="Proteomes" id="UP000240883">
    <property type="component" value="Unassembled WGS sequence"/>
</dbReference>
<gene>
    <name evidence="2" type="ORF">BS50DRAFT_354994</name>
</gene>
<feature type="region of interest" description="Disordered" evidence="1">
    <location>
        <begin position="60"/>
        <end position="108"/>
    </location>
</feature>
<name>A0A2T2NRF1_CORCC</name>
<feature type="region of interest" description="Disordered" evidence="1">
    <location>
        <begin position="1"/>
        <end position="30"/>
    </location>
</feature>
<feature type="compositionally biased region" description="Basic and acidic residues" evidence="1">
    <location>
        <begin position="1"/>
        <end position="17"/>
    </location>
</feature>
<reference evidence="2 3" key="1">
    <citation type="journal article" date="2018" name="Front. Microbiol.">
        <title>Genome-Wide Analysis of Corynespora cassiicola Leaf Fall Disease Putative Effectors.</title>
        <authorList>
            <person name="Lopez D."/>
            <person name="Ribeiro S."/>
            <person name="Label P."/>
            <person name="Fumanal B."/>
            <person name="Venisse J.S."/>
            <person name="Kohler A."/>
            <person name="de Oliveira R.R."/>
            <person name="Labutti K."/>
            <person name="Lipzen A."/>
            <person name="Lail K."/>
            <person name="Bauer D."/>
            <person name="Ohm R.A."/>
            <person name="Barry K.W."/>
            <person name="Spatafora J."/>
            <person name="Grigoriev I.V."/>
            <person name="Martin F.M."/>
            <person name="Pujade-Renaud V."/>
        </authorList>
    </citation>
    <scope>NUCLEOTIDE SEQUENCE [LARGE SCALE GENOMIC DNA]</scope>
    <source>
        <strain evidence="2 3">Philippines</strain>
    </source>
</reference>
<feature type="compositionally biased region" description="Pro residues" evidence="1">
    <location>
        <begin position="141"/>
        <end position="158"/>
    </location>
</feature>
<protein>
    <submittedName>
        <fullName evidence="2">Uncharacterized protein</fullName>
    </submittedName>
</protein>
<evidence type="ECO:0000313" key="3">
    <source>
        <dbReference type="Proteomes" id="UP000240883"/>
    </source>
</evidence>